<dbReference type="OrthoDB" id="1683573at2"/>
<keyword evidence="2" id="KW-1185">Reference proteome</keyword>
<dbReference type="InterPro" id="IPR025619">
    <property type="entry name" value="YlzJ"/>
</dbReference>
<dbReference type="RefSeq" id="WP_126309986.1">
    <property type="nucleotide sequence ID" value="NZ_AP018449.1"/>
</dbReference>
<gene>
    <name evidence="1" type="ORF">MAMMFC1_03826</name>
</gene>
<sequence>MLLWTIIPEEMIFPVSDLTENRKCEEIEEVDFGGCQVQVTKVSDDQYKILRLLTTDPAKYLQQDLQPGTIIVAKKLFQTLSN</sequence>
<evidence type="ECO:0008006" key="3">
    <source>
        <dbReference type="Google" id="ProtNLM"/>
    </source>
</evidence>
<reference evidence="1 2" key="1">
    <citation type="journal article" date="2018" name="Int. J. Syst. Evol. Microbiol.">
        <title>Methylomusa anaerophila gen. nov., sp. nov., an anaerobic methanol-utilizing bacterium isolated from a microbial fuel cell.</title>
        <authorList>
            <person name="Amano N."/>
            <person name="Yamamuro A."/>
            <person name="Miyahara M."/>
            <person name="Kouzuma A."/>
            <person name="Abe T."/>
            <person name="Watanabe K."/>
        </authorList>
    </citation>
    <scope>NUCLEOTIDE SEQUENCE [LARGE SCALE GENOMIC DNA]</scope>
    <source>
        <strain evidence="1 2">MMFC1</strain>
    </source>
</reference>
<proteinExistence type="predicted"/>
<dbReference type="Proteomes" id="UP000276437">
    <property type="component" value="Chromosome"/>
</dbReference>
<accession>A0A348APW9</accession>
<name>A0A348APW9_9FIRM</name>
<organism evidence="1 2">
    <name type="scientific">Methylomusa anaerophila</name>
    <dbReference type="NCBI Taxonomy" id="1930071"/>
    <lineage>
        <taxon>Bacteria</taxon>
        <taxon>Bacillati</taxon>
        <taxon>Bacillota</taxon>
        <taxon>Negativicutes</taxon>
        <taxon>Selenomonadales</taxon>
        <taxon>Sporomusaceae</taxon>
        <taxon>Methylomusa</taxon>
    </lineage>
</organism>
<dbReference type="KEGG" id="mana:MAMMFC1_03826"/>
<dbReference type="Pfam" id="PF14035">
    <property type="entry name" value="YlzJ"/>
    <property type="match status" value="1"/>
</dbReference>
<protein>
    <recommendedName>
        <fullName evidence="3">YlzJ-like protein</fullName>
    </recommendedName>
</protein>
<evidence type="ECO:0000313" key="2">
    <source>
        <dbReference type="Proteomes" id="UP000276437"/>
    </source>
</evidence>
<dbReference type="EMBL" id="AP018449">
    <property type="protein sequence ID" value="BBB93117.1"/>
    <property type="molecule type" value="Genomic_DNA"/>
</dbReference>
<evidence type="ECO:0000313" key="1">
    <source>
        <dbReference type="EMBL" id="BBB93117.1"/>
    </source>
</evidence>
<dbReference type="AlphaFoldDB" id="A0A348APW9"/>